<dbReference type="CDD" id="cd00093">
    <property type="entry name" value="HTH_XRE"/>
    <property type="match status" value="1"/>
</dbReference>
<evidence type="ECO:0000313" key="2">
    <source>
        <dbReference type="EMBL" id="QDO92117.1"/>
    </source>
</evidence>
<dbReference type="Pfam" id="PF18768">
    <property type="entry name" value="RNPP_C"/>
    <property type="match status" value="1"/>
</dbReference>
<proteinExistence type="predicted"/>
<dbReference type="Gene3D" id="1.25.40.10">
    <property type="entry name" value="Tetratricopeptide repeat domain"/>
    <property type="match status" value="1"/>
</dbReference>
<dbReference type="PROSITE" id="PS50943">
    <property type="entry name" value="HTH_CROC1"/>
    <property type="match status" value="1"/>
</dbReference>
<dbReference type="PANTHER" id="PTHR37038:SF14">
    <property type="entry name" value="TRANSCRIPTIONAL ACTIVATOR"/>
    <property type="match status" value="1"/>
</dbReference>
<reference evidence="2 3" key="1">
    <citation type="submission" date="2019-07" db="EMBL/GenBank/DDBJ databases">
        <title>Genome assembly of a nasal isolate of Dolosigranulum pigrum from a chronic sinusitis patient.</title>
        <authorList>
            <person name="Baig S."/>
            <person name="Overballe-Petersen S."/>
            <person name="Kaspar U."/>
            <person name="Rendboe A."/>
            <person name="de Man T."/>
            <person name="Liu C."/>
            <person name="Price L.B."/>
            <person name="Stegger M."/>
            <person name="Becker K."/>
            <person name="Skytt Andersen P."/>
        </authorList>
    </citation>
    <scope>NUCLEOTIDE SEQUENCE [LARGE SCALE GENOMIC DNA]</scope>
    <source>
        <strain evidence="2 3">83VPs-KB5</strain>
    </source>
</reference>
<dbReference type="InterPro" id="IPR001387">
    <property type="entry name" value="Cro/C1-type_HTH"/>
</dbReference>
<dbReference type="InterPro" id="IPR041315">
    <property type="entry name" value="PlcR_TPR"/>
</dbReference>
<feature type="domain" description="HTH cro/C1-type" evidence="1">
    <location>
        <begin position="5"/>
        <end position="58"/>
    </location>
</feature>
<accession>A0A516GKS2</accession>
<dbReference type="SMART" id="SM00530">
    <property type="entry name" value="HTH_XRE"/>
    <property type="match status" value="1"/>
</dbReference>
<dbReference type="PANTHER" id="PTHR37038">
    <property type="entry name" value="TRANSCRIPTIONAL REGULATOR-RELATED"/>
    <property type="match status" value="1"/>
</dbReference>
<dbReference type="InterPro" id="IPR010982">
    <property type="entry name" value="Lambda_DNA-bd_dom_sf"/>
</dbReference>
<dbReference type="Pfam" id="PF01381">
    <property type="entry name" value="HTH_3"/>
    <property type="match status" value="1"/>
</dbReference>
<name>A0A516GKS2_9LACT</name>
<dbReference type="AlphaFoldDB" id="A0A516GKS2"/>
<dbReference type="Proteomes" id="UP000315953">
    <property type="component" value="Chromosome"/>
</dbReference>
<evidence type="ECO:0000259" key="1">
    <source>
        <dbReference type="PROSITE" id="PS50943"/>
    </source>
</evidence>
<protein>
    <submittedName>
        <fullName evidence="2">Helix-turn-helix transcriptional regulator</fullName>
    </submittedName>
</protein>
<dbReference type="SUPFAM" id="SSF48452">
    <property type="entry name" value="TPR-like"/>
    <property type="match status" value="1"/>
</dbReference>
<gene>
    <name evidence="2" type="ORF">FNV33_08980</name>
</gene>
<dbReference type="InterPro" id="IPR053163">
    <property type="entry name" value="HTH-type_regulator_Rgg"/>
</dbReference>
<dbReference type="KEGG" id="dpm:FNV33_08980"/>
<dbReference type="GO" id="GO:0003677">
    <property type="term" value="F:DNA binding"/>
    <property type="evidence" value="ECO:0007669"/>
    <property type="project" value="InterPro"/>
</dbReference>
<sequence length="292" mass="34553">MSTLIKRRRKELNLTQQDLAKGICAQPLISKLENGDNQLSMQKLEKIAERLQLPLNELINQSVQESDALVSPKVNTNFQLISEIRKLLEHRNYHALELLIEKHQEEINRASSNYEVTFFRWINATLYYHQYQDIQKALDMLEAIDISPKEQPELSLEIVNARVRLFYLDEQFGEALNIINQTIELTNNEIIDFKIRAKFLFNYSLISNKLQHREETLNSLNEGIDLLIAHNSLFLLGDFYYQKGLFFQRIKEFKSAHQYYLHAKSLFTIKQNEQFKNLTELRLNELNNYKKE</sequence>
<dbReference type="EMBL" id="CP041626">
    <property type="protein sequence ID" value="QDO92117.1"/>
    <property type="molecule type" value="Genomic_DNA"/>
</dbReference>
<dbReference type="InterPro" id="IPR011990">
    <property type="entry name" value="TPR-like_helical_dom_sf"/>
</dbReference>
<organism evidence="2 3">
    <name type="scientific">Dolosigranulum pigrum</name>
    <dbReference type="NCBI Taxonomy" id="29394"/>
    <lineage>
        <taxon>Bacteria</taxon>
        <taxon>Bacillati</taxon>
        <taxon>Bacillota</taxon>
        <taxon>Bacilli</taxon>
        <taxon>Lactobacillales</taxon>
        <taxon>Carnobacteriaceae</taxon>
        <taxon>Dolosigranulum</taxon>
    </lineage>
</organism>
<dbReference type="SUPFAM" id="SSF47413">
    <property type="entry name" value="lambda repressor-like DNA-binding domains"/>
    <property type="match status" value="1"/>
</dbReference>
<evidence type="ECO:0000313" key="3">
    <source>
        <dbReference type="Proteomes" id="UP000315953"/>
    </source>
</evidence>